<evidence type="ECO:0000259" key="2">
    <source>
        <dbReference type="PROSITE" id="PS50093"/>
    </source>
</evidence>
<dbReference type="Proteomes" id="UP000830198">
    <property type="component" value="Chromosome"/>
</dbReference>
<feature type="chain" id="PRO_5046093187" evidence="1">
    <location>
        <begin position="22"/>
        <end position="127"/>
    </location>
</feature>
<dbReference type="RefSeq" id="WP_247809743.1">
    <property type="nucleotide sequence ID" value="NZ_CP095855.1"/>
</dbReference>
<dbReference type="InterPro" id="IPR035986">
    <property type="entry name" value="PKD_dom_sf"/>
</dbReference>
<keyword evidence="4" id="KW-1185">Reference proteome</keyword>
<dbReference type="PROSITE" id="PS50093">
    <property type="entry name" value="PKD"/>
    <property type="match status" value="1"/>
</dbReference>
<name>A0ABY4HVA3_CHIFI</name>
<protein>
    <submittedName>
        <fullName evidence="3">PKD domain-containing protein</fullName>
    </submittedName>
</protein>
<gene>
    <name evidence="3" type="ORF">MYF79_20845</name>
</gene>
<accession>A0ABY4HVA3</accession>
<reference evidence="3 4" key="1">
    <citation type="submission" date="2022-04" db="EMBL/GenBank/DDBJ databases">
        <title>The arsenic-methylating capacity of Chitinophaga filiformis YT5 during chitin decomposition.</title>
        <authorList>
            <person name="Chen G."/>
            <person name="Liang Y."/>
        </authorList>
    </citation>
    <scope>NUCLEOTIDE SEQUENCE [LARGE SCALE GENOMIC DNA]</scope>
    <source>
        <strain evidence="3 4">YT5</strain>
    </source>
</reference>
<dbReference type="EMBL" id="CP095855">
    <property type="protein sequence ID" value="UPK67393.1"/>
    <property type="molecule type" value="Genomic_DNA"/>
</dbReference>
<dbReference type="Pfam" id="PF18911">
    <property type="entry name" value="PKD_4"/>
    <property type="match status" value="1"/>
</dbReference>
<organism evidence="3 4">
    <name type="scientific">Chitinophaga filiformis</name>
    <name type="common">Myxococcus filiformis</name>
    <name type="synonym">Flexibacter filiformis</name>
    <dbReference type="NCBI Taxonomy" id="104663"/>
    <lineage>
        <taxon>Bacteria</taxon>
        <taxon>Pseudomonadati</taxon>
        <taxon>Bacteroidota</taxon>
        <taxon>Chitinophagia</taxon>
        <taxon>Chitinophagales</taxon>
        <taxon>Chitinophagaceae</taxon>
        <taxon>Chitinophaga</taxon>
    </lineage>
</organism>
<proteinExistence type="predicted"/>
<evidence type="ECO:0000313" key="3">
    <source>
        <dbReference type="EMBL" id="UPK67393.1"/>
    </source>
</evidence>
<keyword evidence="1" id="KW-0732">Signal</keyword>
<dbReference type="InterPro" id="IPR000601">
    <property type="entry name" value="PKD_dom"/>
</dbReference>
<evidence type="ECO:0000313" key="4">
    <source>
        <dbReference type="Proteomes" id="UP000830198"/>
    </source>
</evidence>
<feature type="domain" description="PKD" evidence="2">
    <location>
        <begin position="77"/>
        <end position="127"/>
    </location>
</feature>
<sequence length="127" mass="13890">MKRSLLLILVVLTGIGLNANAYVEPTVRSVAPKAVPDPVFTYRVTTLWGTNPLIQYATIWITTPIPADLSQVSNIDWDFGDGSAPALNARPLVNHFYQPGTYTVTLTLTYVTGEVFVVTKEVVITLP</sequence>
<dbReference type="InterPro" id="IPR013783">
    <property type="entry name" value="Ig-like_fold"/>
</dbReference>
<dbReference type="Gene3D" id="2.60.40.10">
    <property type="entry name" value="Immunoglobulins"/>
    <property type="match status" value="1"/>
</dbReference>
<feature type="signal peptide" evidence="1">
    <location>
        <begin position="1"/>
        <end position="21"/>
    </location>
</feature>
<dbReference type="SUPFAM" id="SSF49299">
    <property type="entry name" value="PKD domain"/>
    <property type="match status" value="1"/>
</dbReference>
<evidence type="ECO:0000256" key="1">
    <source>
        <dbReference type="SAM" id="SignalP"/>
    </source>
</evidence>